<evidence type="ECO:0000256" key="1">
    <source>
        <dbReference type="SAM" id="MobiDB-lite"/>
    </source>
</evidence>
<accession>A0A7M5U3I6</accession>
<reference evidence="2" key="1">
    <citation type="submission" date="2021-01" db="UniProtKB">
        <authorList>
            <consortium name="EnsemblMetazoa"/>
        </authorList>
    </citation>
    <scope>IDENTIFICATION</scope>
</reference>
<name>A0A7M5U3I6_9CNID</name>
<sequence>MADVEGETEYLELEEIDFDEDIPIIGDVIPQDEVDIDIVVDENELFELGDRDDDENIHFEIPTLVSVDEEGLEHVKVESFVDDTTKKYPQRKRNSKTKKENPATLSESSTIVEKTLICRICSKMYQRKYAFLKHQAICVMKELEAGDAVVNENAKHTVIKDQNAFEAAGIRLVKEALDDVKKDKDLQNVEPGKKASDLAAMILSVDENELDEISKYFCNKMYMYVKYHKQMKTDYLATKFHNMALDDGNDNPFYQLIEKFFPDIQPLTMCHTYQYFLKHFLQKTLAFCIKPNDEVVDVRKIAMTKDEESTLRYVAGYLIFSLKRKLKGKTSSQARAVTALIEQLASKNDDDLGDRISLNDFTCHWVEQINRGGLMKITDDFYSFVKLMENLARIVLNKKTLIRYCGDDIRKVVIERFSTNVMLREKWNALAIGLRNKDLSQKVLAAIFWKWANLRIHTFIKNWLEIRKNELFKKGEEVTEKAAPAMRKLLKAKRRLKAGTKAKPTQSLAKNSAAKLAAKKTVQKYKRTNAKKKK</sequence>
<keyword evidence="3" id="KW-1185">Reference proteome</keyword>
<organism evidence="2 3">
    <name type="scientific">Clytia hemisphaerica</name>
    <dbReference type="NCBI Taxonomy" id="252671"/>
    <lineage>
        <taxon>Eukaryota</taxon>
        <taxon>Metazoa</taxon>
        <taxon>Cnidaria</taxon>
        <taxon>Hydrozoa</taxon>
        <taxon>Hydroidolina</taxon>
        <taxon>Leptothecata</taxon>
        <taxon>Obeliida</taxon>
        <taxon>Clytiidae</taxon>
        <taxon>Clytia</taxon>
    </lineage>
</organism>
<dbReference type="EnsemblMetazoa" id="CLYHEMT005781.1">
    <property type="protein sequence ID" value="CLYHEMP005781.1"/>
    <property type="gene ID" value="CLYHEMG005781"/>
</dbReference>
<evidence type="ECO:0000313" key="3">
    <source>
        <dbReference type="Proteomes" id="UP000594262"/>
    </source>
</evidence>
<proteinExistence type="predicted"/>
<evidence type="ECO:0000313" key="2">
    <source>
        <dbReference type="EnsemblMetazoa" id="CLYHEMP005781.1"/>
    </source>
</evidence>
<dbReference type="GeneID" id="136799087"/>
<dbReference type="OrthoDB" id="10052386at2759"/>
<dbReference type="AlphaFoldDB" id="A0A7M5U3I6"/>
<dbReference type="Proteomes" id="UP000594262">
    <property type="component" value="Unplaced"/>
</dbReference>
<protein>
    <submittedName>
        <fullName evidence="2">Uncharacterized protein</fullName>
    </submittedName>
</protein>
<feature type="region of interest" description="Disordered" evidence="1">
    <location>
        <begin position="495"/>
        <end position="534"/>
    </location>
</feature>
<dbReference type="RefSeq" id="XP_066911872.1">
    <property type="nucleotide sequence ID" value="XM_067055771.1"/>
</dbReference>
<feature type="compositionally biased region" description="Basic residues" evidence="1">
    <location>
        <begin position="517"/>
        <end position="534"/>
    </location>
</feature>
<feature type="compositionally biased region" description="Low complexity" evidence="1">
    <location>
        <begin position="501"/>
        <end position="516"/>
    </location>
</feature>